<feature type="transmembrane region" description="Helical" evidence="1">
    <location>
        <begin position="96"/>
        <end position="117"/>
    </location>
</feature>
<dbReference type="InterPro" id="IPR025424">
    <property type="entry name" value="YrhK_domain"/>
</dbReference>
<feature type="transmembrane region" description="Helical" evidence="1">
    <location>
        <begin position="72"/>
        <end position="90"/>
    </location>
</feature>
<name>A0A2R3QD62_9BURK</name>
<reference evidence="3 4" key="1">
    <citation type="submission" date="2018-03" db="EMBL/GenBank/DDBJ databases">
        <title>Genome sequencing of Melaminivora sp.</title>
        <authorList>
            <person name="Kim S.-J."/>
            <person name="Heo J."/>
            <person name="Ahn J.-H."/>
            <person name="Kwon S.-W."/>
        </authorList>
    </citation>
    <scope>NUCLEOTIDE SEQUENCE [LARGE SCALE GENOMIC DNA]</scope>
    <source>
        <strain evidence="3 4">SC2-9</strain>
    </source>
</reference>
<dbReference type="Pfam" id="PF14145">
    <property type="entry name" value="YrhK"/>
    <property type="match status" value="1"/>
</dbReference>
<gene>
    <name evidence="3" type="ORF">C6568_10935</name>
</gene>
<protein>
    <recommendedName>
        <fullName evidence="2">YrhK domain-containing protein</fullName>
    </recommendedName>
</protein>
<evidence type="ECO:0000259" key="2">
    <source>
        <dbReference type="Pfam" id="PF14145"/>
    </source>
</evidence>
<organism evidence="3 4">
    <name type="scientific">Melaminivora suipulveris</name>
    <dbReference type="NCBI Taxonomy" id="2109913"/>
    <lineage>
        <taxon>Bacteria</taxon>
        <taxon>Pseudomonadati</taxon>
        <taxon>Pseudomonadota</taxon>
        <taxon>Betaproteobacteria</taxon>
        <taxon>Burkholderiales</taxon>
        <taxon>Comamonadaceae</taxon>
        <taxon>Melaminivora</taxon>
    </lineage>
</organism>
<dbReference type="EMBL" id="CP027667">
    <property type="protein sequence ID" value="AVO49710.1"/>
    <property type="molecule type" value="Genomic_DNA"/>
</dbReference>
<evidence type="ECO:0000313" key="3">
    <source>
        <dbReference type="EMBL" id="AVO49710.1"/>
    </source>
</evidence>
<keyword evidence="1" id="KW-1133">Transmembrane helix</keyword>
<evidence type="ECO:0000256" key="1">
    <source>
        <dbReference type="SAM" id="Phobius"/>
    </source>
</evidence>
<sequence length="155" mass="16848">MRPGTGRRPRRAAAVRDARDVAGACEPVAAARAGGVGAVRPVKLGELFSNDNRTRSQAAQGTFARFELLRSAVQFLAALCFLGGSVALTARDPQQLSSWLYIAGSVLFCAVPAVRLWSELVLYRMGHTETLAERSIALSPGQLERRRRRAKRKGE</sequence>
<proteinExistence type="predicted"/>
<keyword evidence="4" id="KW-1185">Reference proteome</keyword>
<dbReference type="AlphaFoldDB" id="A0A2R3QD62"/>
<dbReference type="Proteomes" id="UP000237925">
    <property type="component" value="Chromosome"/>
</dbReference>
<evidence type="ECO:0000313" key="4">
    <source>
        <dbReference type="Proteomes" id="UP000237925"/>
    </source>
</evidence>
<keyword evidence="1" id="KW-0812">Transmembrane</keyword>
<keyword evidence="1" id="KW-0472">Membrane</keyword>
<accession>A0A2R3QD62</accession>
<feature type="domain" description="YrhK" evidence="2">
    <location>
        <begin position="65"/>
        <end position="118"/>
    </location>
</feature>
<dbReference type="KEGG" id="mela:C6568_10935"/>